<keyword evidence="1" id="KW-0812">Transmembrane</keyword>
<keyword evidence="3" id="KW-1185">Reference proteome</keyword>
<dbReference type="NCBIfam" id="NF038403">
    <property type="entry name" value="perm_prefix_1"/>
    <property type="match status" value="1"/>
</dbReference>
<name>A0A7Y9I4M2_9ACTN</name>
<organism evidence="2 3">
    <name type="scientific">Microlunatus parietis</name>
    <dbReference type="NCBI Taxonomy" id="682979"/>
    <lineage>
        <taxon>Bacteria</taxon>
        <taxon>Bacillati</taxon>
        <taxon>Actinomycetota</taxon>
        <taxon>Actinomycetes</taxon>
        <taxon>Propionibacteriales</taxon>
        <taxon>Propionibacteriaceae</taxon>
        <taxon>Microlunatus</taxon>
    </lineage>
</organism>
<keyword evidence="1" id="KW-0472">Membrane</keyword>
<feature type="transmembrane region" description="Helical" evidence="1">
    <location>
        <begin position="160"/>
        <end position="179"/>
    </location>
</feature>
<evidence type="ECO:0000256" key="1">
    <source>
        <dbReference type="SAM" id="Phobius"/>
    </source>
</evidence>
<protein>
    <submittedName>
        <fullName evidence="2">Uncharacterized protein</fullName>
    </submittedName>
</protein>
<dbReference type="EMBL" id="JACCBU010000001">
    <property type="protein sequence ID" value="NYE70192.1"/>
    <property type="molecule type" value="Genomic_DNA"/>
</dbReference>
<reference evidence="2 3" key="1">
    <citation type="submission" date="2020-07" db="EMBL/GenBank/DDBJ databases">
        <title>Sequencing the genomes of 1000 actinobacteria strains.</title>
        <authorList>
            <person name="Klenk H.-P."/>
        </authorList>
    </citation>
    <scope>NUCLEOTIDE SEQUENCE [LARGE SCALE GENOMIC DNA]</scope>
    <source>
        <strain evidence="2 3">DSM 22083</strain>
    </source>
</reference>
<feature type="transmembrane region" description="Helical" evidence="1">
    <location>
        <begin position="199"/>
        <end position="222"/>
    </location>
</feature>
<sequence length="238" mass="25350">MMTLGRRDPISEVVAQLARQLPPPLRPAGLLREVRDGLSDAAEAYQRAGFPRPEAARRAVADFGPVDDAATEVANASLARLCRLTSYLVSIGYLMTIAAWFILVLAGPDVTPWVANPPGPTAYWFGLLTISATTAGLLAVRRLRGDARSKRTAAASARIVIGIALGSSALTLASSYLVSPWRGELIPRGAWSLHDLVEVFSGAVQVIILAAAARCILSLLAARHLGTGRRAFEETVRT</sequence>
<dbReference type="AlphaFoldDB" id="A0A7Y9I4M2"/>
<dbReference type="RefSeq" id="WP_179749475.1">
    <property type="nucleotide sequence ID" value="NZ_JACCBU010000001.1"/>
</dbReference>
<proteinExistence type="predicted"/>
<evidence type="ECO:0000313" key="3">
    <source>
        <dbReference type="Proteomes" id="UP000569914"/>
    </source>
</evidence>
<comment type="caution">
    <text evidence="2">The sequence shown here is derived from an EMBL/GenBank/DDBJ whole genome shotgun (WGS) entry which is preliminary data.</text>
</comment>
<accession>A0A7Y9I4M2</accession>
<keyword evidence="1" id="KW-1133">Transmembrane helix</keyword>
<dbReference type="Proteomes" id="UP000569914">
    <property type="component" value="Unassembled WGS sequence"/>
</dbReference>
<feature type="transmembrane region" description="Helical" evidence="1">
    <location>
        <begin position="87"/>
        <end position="107"/>
    </location>
</feature>
<gene>
    <name evidence="2" type="ORF">BKA15_001521</name>
</gene>
<feature type="transmembrane region" description="Helical" evidence="1">
    <location>
        <begin position="122"/>
        <end position="140"/>
    </location>
</feature>
<evidence type="ECO:0000313" key="2">
    <source>
        <dbReference type="EMBL" id="NYE70192.1"/>
    </source>
</evidence>
<dbReference type="InterPro" id="IPR047928">
    <property type="entry name" value="Perm_prefix_1"/>
</dbReference>